<sequence>MKTYLKTLGRMFSKHVTRFISIIFIVLLAVGFSSGVGSATDKIDHSLDEYYRSANISDFIIKDTSGEGFSDDDIQELTELLTIVPEDDGEEAIVPTIATGMSVDVNLEINGQTSLTRLYFLDNFPQFTINVPDILEQSQDSAEHPAYAQQANNTIWGVPVGTEITLDFIDILDQLSIQDSGEGLSDQIKALLSLVVDDVNITVTGRLQSPLLIAVDGEPSYVNGEDIELPETGSGLGELTTVDNVLYLSSDIIPSILKTYGLGRGDIYVAVGDRDIFGAYSGGYESYVDEMTQKIEQWSVTRLEEDAGEGDTSGGDAENPGENGETSGGDGISVLSESQPSDPEEPSDSAEPTVQIITLYDNFSLYSLYSYSQKVEALGWVLVVAFLFVTALVVYSNISRLVEEERGQIACMRTLGYSSFKIIFKYALFAAIAAGIGGFGAYFVGEGLSQLIYYVFNYSYVMPAMSLYFSVTFFVIVFAIIAATIMFATIFSGIRMTSEMPASLLRPKPPKAGKKVIFERFPKFWNILPFKYKSTVRNVLRYKSRFLMTVVAVAISMALVMAGLALLDLCLFGSLSSPSIIAISVIIVVFAGLLTATVIYTLTNINISERNRELATLMVLGYQDGEVSGYIYREIYIDTLIGIMFGYPLAAVLIAVVFNMIGLGTLGGVSWFMWLIAPAVVALFTWVVTLLLRRKIVRVDMNESLKAIE</sequence>
<feature type="transmembrane region" description="Helical" evidence="7">
    <location>
        <begin position="546"/>
        <end position="567"/>
    </location>
</feature>
<reference evidence="9" key="1">
    <citation type="submission" date="2020-10" db="EMBL/GenBank/DDBJ databases">
        <authorList>
            <person name="Gilroy R."/>
        </authorList>
    </citation>
    <scope>NUCLEOTIDE SEQUENCE</scope>
    <source>
        <strain evidence="9">ChiW16-3235</strain>
    </source>
</reference>
<evidence type="ECO:0000259" key="8">
    <source>
        <dbReference type="Pfam" id="PF02687"/>
    </source>
</evidence>
<dbReference type="PANTHER" id="PTHR30287:SF1">
    <property type="entry name" value="INNER MEMBRANE PROTEIN"/>
    <property type="match status" value="1"/>
</dbReference>
<feature type="domain" description="ABC3 transporter permease C-terminal" evidence="8">
    <location>
        <begin position="381"/>
        <end position="496"/>
    </location>
</feature>
<protein>
    <submittedName>
        <fullName evidence="9">ABC transporter permease</fullName>
    </submittedName>
</protein>
<comment type="subcellular location">
    <subcellularLocation>
        <location evidence="1">Cell membrane</location>
        <topology evidence="1">Multi-pass membrane protein</topology>
    </subcellularLocation>
</comment>
<evidence type="ECO:0000256" key="1">
    <source>
        <dbReference type="ARBA" id="ARBA00004651"/>
    </source>
</evidence>
<proteinExistence type="predicted"/>
<evidence type="ECO:0000256" key="3">
    <source>
        <dbReference type="ARBA" id="ARBA00022692"/>
    </source>
</evidence>
<feature type="transmembrane region" description="Helical" evidence="7">
    <location>
        <begin position="377"/>
        <end position="398"/>
    </location>
</feature>
<name>A0A9D1J980_9FIRM</name>
<dbReference type="PANTHER" id="PTHR30287">
    <property type="entry name" value="MEMBRANE COMPONENT OF PREDICTED ABC SUPERFAMILY METABOLITE UPTAKE TRANSPORTER"/>
    <property type="match status" value="1"/>
</dbReference>
<accession>A0A9D1J980</accession>
<evidence type="ECO:0000313" key="9">
    <source>
        <dbReference type="EMBL" id="HIR67190.1"/>
    </source>
</evidence>
<dbReference type="Pfam" id="PF02687">
    <property type="entry name" value="FtsX"/>
    <property type="match status" value="2"/>
</dbReference>
<reference evidence="9" key="2">
    <citation type="journal article" date="2021" name="PeerJ">
        <title>Extensive microbial diversity within the chicken gut microbiome revealed by metagenomics and culture.</title>
        <authorList>
            <person name="Gilroy R."/>
            <person name="Ravi A."/>
            <person name="Getino M."/>
            <person name="Pursley I."/>
            <person name="Horton D.L."/>
            <person name="Alikhan N.F."/>
            <person name="Baker D."/>
            <person name="Gharbi K."/>
            <person name="Hall N."/>
            <person name="Watson M."/>
            <person name="Adriaenssens E.M."/>
            <person name="Foster-Nyarko E."/>
            <person name="Jarju S."/>
            <person name="Secka A."/>
            <person name="Antonio M."/>
            <person name="Oren A."/>
            <person name="Chaudhuri R.R."/>
            <person name="La Ragione R."/>
            <person name="Hildebrand F."/>
            <person name="Pallen M.J."/>
        </authorList>
    </citation>
    <scope>NUCLEOTIDE SEQUENCE</scope>
    <source>
        <strain evidence="9">ChiW16-3235</strain>
    </source>
</reference>
<feature type="region of interest" description="Disordered" evidence="6">
    <location>
        <begin position="304"/>
        <end position="351"/>
    </location>
</feature>
<dbReference type="InterPro" id="IPR003838">
    <property type="entry name" value="ABC3_permease_C"/>
</dbReference>
<keyword evidence="4 7" id="KW-1133">Transmembrane helix</keyword>
<feature type="domain" description="ABC3 transporter permease C-terminal" evidence="8">
    <location>
        <begin position="586"/>
        <end position="699"/>
    </location>
</feature>
<evidence type="ECO:0000313" key="10">
    <source>
        <dbReference type="Proteomes" id="UP000823913"/>
    </source>
</evidence>
<dbReference type="InterPro" id="IPR038766">
    <property type="entry name" value="Membrane_comp_ABC_pdt"/>
</dbReference>
<keyword evidence="3 7" id="KW-0812">Transmembrane</keyword>
<feature type="transmembrane region" description="Helical" evidence="7">
    <location>
        <begin position="579"/>
        <end position="602"/>
    </location>
</feature>
<evidence type="ECO:0000256" key="4">
    <source>
        <dbReference type="ARBA" id="ARBA00022989"/>
    </source>
</evidence>
<feature type="transmembrane region" description="Helical" evidence="7">
    <location>
        <begin position="422"/>
        <end position="445"/>
    </location>
</feature>
<comment type="caution">
    <text evidence="9">The sequence shown here is derived from an EMBL/GenBank/DDBJ whole genome shotgun (WGS) entry which is preliminary data.</text>
</comment>
<dbReference type="AlphaFoldDB" id="A0A9D1J980"/>
<dbReference type="EMBL" id="DVHK01000082">
    <property type="protein sequence ID" value="HIR67190.1"/>
    <property type="molecule type" value="Genomic_DNA"/>
</dbReference>
<dbReference type="GO" id="GO:0005886">
    <property type="term" value="C:plasma membrane"/>
    <property type="evidence" value="ECO:0007669"/>
    <property type="project" value="UniProtKB-SubCell"/>
</dbReference>
<evidence type="ECO:0000256" key="5">
    <source>
        <dbReference type="ARBA" id="ARBA00023136"/>
    </source>
</evidence>
<dbReference type="Proteomes" id="UP000823913">
    <property type="component" value="Unassembled WGS sequence"/>
</dbReference>
<evidence type="ECO:0000256" key="2">
    <source>
        <dbReference type="ARBA" id="ARBA00022475"/>
    </source>
</evidence>
<feature type="transmembrane region" description="Helical" evidence="7">
    <location>
        <begin position="671"/>
        <end position="692"/>
    </location>
</feature>
<evidence type="ECO:0000256" key="7">
    <source>
        <dbReference type="SAM" id="Phobius"/>
    </source>
</evidence>
<evidence type="ECO:0000256" key="6">
    <source>
        <dbReference type="SAM" id="MobiDB-lite"/>
    </source>
</evidence>
<gene>
    <name evidence="9" type="ORF">IAB94_03960</name>
</gene>
<feature type="transmembrane region" description="Helical" evidence="7">
    <location>
        <begin position="465"/>
        <end position="491"/>
    </location>
</feature>
<keyword evidence="5 7" id="KW-0472">Membrane</keyword>
<feature type="transmembrane region" description="Helical" evidence="7">
    <location>
        <begin position="640"/>
        <end position="665"/>
    </location>
</feature>
<organism evidence="9 10">
    <name type="scientific">Candidatus Coproplasma avicola</name>
    <dbReference type="NCBI Taxonomy" id="2840744"/>
    <lineage>
        <taxon>Bacteria</taxon>
        <taxon>Bacillati</taxon>
        <taxon>Bacillota</taxon>
        <taxon>Clostridia</taxon>
        <taxon>Eubacteriales</taxon>
        <taxon>Candidatus Coproplasma</taxon>
    </lineage>
</organism>
<keyword evidence="2" id="KW-1003">Cell membrane</keyword>